<dbReference type="RefSeq" id="WP_073355458.1">
    <property type="nucleotide sequence ID" value="NZ_FQUZ01000009.1"/>
</dbReference>
<keyword evidence="2" id="KW-1185">Reference proteome</keyword>
<dbReference type="STRING" id="1122156.SAMN02745117_01059"/>
<organism evidence="1 2">
    <name type="scientific">Lampropedia hyalina DSM 16112</name>
    <dbReference type="NCBI Taxonomy" id="1122156"/>
    <lineage>
        <taxon>Bacteria</taxon>
        <taxon>Pseudomonadati</taxon>
        <taxon>Pseudomonadota</taxon>
        <taxon>Betaproteobacteria</taxon>
        <taxon>Burkholderiales</taxon>
        <taxon>Comamonadaceae</taxon>
        <taxon>Lampropedia</taxon>
    </lineage>
</organism>
<evidence type="ECO:0000313" key="1">
    <source>
        <dbReference type="EMBL" id="SHE92719.1"/>
    </source>
</evidence>
<dbReference type="EMBL" id="FQUZ01000009">
    <property type="protein sequence ID" value="SHE92719.1"/>
    <property type="molecule type" value="Genomic_DNA"/>
</dbReference>
<sequence length="380" mass="41302">MAELTPDLGLTLALCGVFHPLEIPELAQNPAMLAEAARLSVEQPHEDQWLWTLRPEARLLFLGHLPPPGLLRRRRLATQVSSKGDWLAHAMQRLLAARPDSALRGILAGRPSPDTPADALLALFQTMQLLLQAPVQLPAWSARPQVLDRLKEAVEHGRQYHEQQALLANAAHAPADELLQKMQNFALATAVSTASGTLNLLWVADSSRPDLTVPLGLLHRQLLAQPQGQTLCILLDLQRSALRGGAPRAITHEMLRQLAQQQPAIAGPLAAIRTQLRATETQDDAATADALAAVQPLLKSLPARTLVLLVHAWENATAQGHEGDMAAWLLKAKQIFCAADVARSVRAVVTVQAAHQAVGWNWPWDEAQVHVECWGSGPCP</sequence>
<proteinExistence type="predicted"/>
<dbReference type="Proteomes" id="UP000184327">
    <property type="component" value="Unassembled WGS sequence"/>
</dbReference>
<accession>A0A1M4XGT4</accession>
<protein>
    <submittedName>
        <fullName evidence="1">Uncharacterized protein</fullName>
    </submittedName>
</protein>
<dbReference type="AlphaFoldDB" id="A0A1M4XGT4"/>
<name>A0A1M4XGT4_9BURK</name>
<gene>
    <name evidence="1" type="ORF">SAMN02745117_01059</name>
</gene>
<reference evidence="1 2" key="1">
    <citation type="submission" date="2016-11" db="EMBL/GenBank/DDBJ databases">
        <authorList>
            <person name="Jaros S."/>
            <person name="Januszkiewicz K."/>
            <person name="Wedrychowicz H."/>
        </authorList>
    </citation>
    <scope>NUCLEOTIDE SEQUENCE [LARGE SCALE GENOMIC DNA]</scope>
    <source>
        <strain evidence="1 2">DSM 16112</strain>
    </source>
</reference>
<evidence type="ECO:0000313" key="2">
    <source>
        <dbReference type="Proteomes" id="UP000184327"/>
    </source>
</evidence>